<gene>
    <name evidence="1" type="ORF">HNP98_001960</name>
</gene>
<evidence type="ECO:0000313" key="2">
    <source>
        <dbReference type="Proteomes" id="UP000779507"/>
    </source>
</evidence>
<evidence type="ECO:0000313" key="1">
    <source>
        <dbReference type="EMBL" id="NRT19137.1"/>
    </source>
</evidence>
<accession>A0ABX2FPN1</accession>
<keyword evidence="2" id="KW-1185">Reference proteome</keyword>
<dbReference type="EMBL" id="JABSNP010000007">
    <property type="protein sequence ID" value="NRT19137.1"/>
    <property type="molecule type" value="Genomic_DNA"/>
</dbReference>
<protein>
    <recommendedName>
        <fullName evidence="3">HEAT repeat domain-containing protein</fullName>
    </recommendedName>
</protein>
<name>A0ABX2FPN1_9BACT</name>
<proteinExistence type="predicted"/>
<dbReference type="Proteomes" id="UP000779507">
    <property type="component" value="Unassembled WGS sequence"/>
</dbReference>
<evidence type="ECO:0008006" key="3">
    <source>
        <dbReference type="Google" id="ProtNLM"/>
    </source>
</evidence>
<sequence>MSKRRLTHREQLRKMIKAAEPGSILSNELAAVQAIILKPKYRATTELLNLLKPVLQQETKWFITTIFESVRDERIIRPLMRAMQAPENTKCRSFFLWPLIKYDCTKHLKFFVNFIDKLDEPGEAMMVSIEVIRAMKGPFEPILARKSIRKLLAETTVLMDAETKMQTEAFRLEAADFIMAKYFNQTRKAFWQERGGSVIIF</sequence>
<reference evidence="1 2" key="1">
    <citation type="submission" date="2020-05" db="EMBL/GenBank/DDBJ databases">
        <title>Genomic Encyclopedia of Type Strains, Phase IV (KMG-V): Genome sequencing to study the core and pangenomes of soil and plant-associated prokaryotes.</title>
        <authorList>
            <person name="Whitman W."/>
        </authorList>
    </citation>
    <scope>NUCLEOTIDE SEQUENCE [LARGE SCALE GENOMIC DNA]</scope>
    <source>
        <strain evidence="1 2">9A</strain>
    </source>
</reference>
<dbReference type="RefSeq" id="WP_173809861.1">
    <property type="nucleotide sequence ID" value="NZ_JABSNP010000007.1"/>
</dbReference>
<organism evidence="1 2">
    <name type="scientific">Hymenobacter caeli</name>
    <dbReference type="NCBI Taxonomy" id="2735894"/>
    <lineage>
        <taxon>Bacteria</taxon>
        <taxon>Pseudomonadati</taxon>
        <taxon>Bacteroidota</taxon>
        <taxon>Cytophagia</taxon>
        <taxon>Cytophagales</taxon>
        <taxon>Hymenobacteraceae</taxon>
        <taxon>Hymenobacter</taxon>
    </lineage>
</organism>
<comment type="caution">
    <text evidence="1">The sequence shown here is derived from an EMBL/GenBank/DDBJ whole genome shotgun (WGS) entry which is preliminary data.</text>
</comment>